<dbReference type="EMBL" id="NSKE01000016">
    <property type="protein sequence ID" value="PAU92653.1"/>
    <property type="molecule type" value="Genomic_DNA"/>
</dbReference>
<dbReference type="AlphaFoldDB" id="A0A2A2G761"/>
<keyword evidence="3" id="KW-1185">Reference proteome</keyword>
<evidence type="ECO:0000256" key="1">
    <source>
        <dbReference type="SAM" id="SignalP"/>
    </source>
</evidence>
<feature type="chain" id="PRO_5013376414" description="Copper homeostasis protein" evidence="1">
    <location>
        <begin position="22"/>
        <end position="143"/>
    </location>
</feature>
<evidence type="ECO:0008006" key="4">
    <source>
        <dbReference type="Google" id="ProtNLM"/>
    </source>
</evidence>
<feature type="signal peptide" evidence="1">
    <location>
        <begin position="1"/>
        <end position="21"/>
    </location>
</feature>
<accession>A0A2A2G761</accession>
<sequence>MKKVSFLFLVAFIAITSCNNAEKQSLKEQSKVTSEQRAQSERSITGVYSGTLPCADCPGIETSLKFKPQNKVEKTTLYLDSNDTEKTMKGSYKINTDDGLIVVTLSDNKKEFYRMKSDSAIVMLNSDKKEVTGPIADAYVLTK</sequence>
<comment type="caution">
    <text evidence="2">The sequence shown here is derived from an EMBL/GenBank/DDBJ whole genome shotgun (WGS) entry which is preliminary data.</text>
</comment>
<dbReference type="Pfam" id="PF04170">
    <property type="entry name" value="NlpE"/>
    <property type="match status" value="1"/>
</dbReference>
<dbReference type="InterPro" id="IPR007298">
    <property type="entry name" value="Cu-R_lipoprotein_NlpE"/>
</dbReference>
<dbReference type="OrthoDB" id="5348860at2"/>
<reference evidence="2 3" key="1">
    <citation type="submission" date="2017-08" db="EMBL/GenBank/DDBJ databases">
        <title>Aliifodinibius alkalisoli sp. nov., isolated from saline alkaline soil.</title>
        <authorList>
            <person name="Liu D."/>
            <person name="Zhang G."/>
        </authorList>
    </citation>
    <scope>NUCLEOTIDE SEQUENCE [LARGE SCALE GENOMIC DNA]</scope>
    <source>
        <strain evidence="2 3">WN023</strain>
    </source>
</reference>
<keyword evidence="1" id="KW-0732">Signal</keyword>
<dbReference type="Gene3D" id="2.40.128.640">
    <property type="match status" value="1"/>
</dbReference>
<gene>
    <name evidence="2" type="ORF">CK503_15580</name>
</gene>
<proteinExistence type="predicted"/>
<evidence type="ECO:0000313" key="3">
    <source>
        <dbReference type="Proteomes" id="UP000218831"/>
    </source>
</evidence>
<name>A0A2A2G761_9BACT</name>
<evidence type="ECO:0000313" key="2">
    <source>
        <dbReference type="EMBL" id="PAU92653.1"/>
    </source>
</evidence>
<protein>
    <recommendedName>
        <fullName evidence="4">Copper homeostasis protein</fullName>
    </recommendedName>
</protein>
<organism evidence="2 3">
    <name type="scientific">Fodinibius salipaludis</name>
    <dbReference type="NCBI Taxonomy" id="2032627"/>
    <lineage>
        <taxon>Bacteria</taxon>
        <taxon>Pseudomonadati</taxon>
        <taxon>Balneolota</taxon>
        <taxon>Balneolia</taxon>
        <taxon>Balneolales</taxon>
        <taxon>Balneolaceae</taxon>
        <taxon>Fodinibius</taxon>
    </lineage>
</organism>
<dbReference type="PROSITE" id="PS51257">
    <property type="entry name" value="PROKAR_LIPOPROTEIN"/>
    <property type="match status" value="1"/>
</dbReference>
<dbReference type="Proteomes" id="UP000218831">
    <property type="component" value="Unassembled WGS sequence"/>
</dbReference>
<dbReference type="RefSeq" id="WP_095607762.1">
    <property type="nucleotide sequence ID" value="NZ_NSKE01000016.1"/>
</dbReference>